<protein>
    <recommendedName>
        <fullName evidence="2">Azaphilone pigments biosynthesis cluster protein L N-terminal domain-containing protein</fullName>
    </recommendedName>
</protein>
<dbReference type="PANTHER" id="PTHR14187">
    <property type="entry name" value="ALPHA KINASE/ELONGATION FACTOR 2 KINASE"/>
    <property type="match status" value="1"/>
</dbReference>
<feature type="region of interest" description="Disordered" evidence="1">
    <location>
        <begin position="256"/>
        <end position="290"/>
    </location>
</feature>
<gene>
    <name evidence="3" type="ORF">B0J13DRAFT_556187</name>
</gene>
<reference evidence="3" key="1">
    <citation type="journal article" date="2021" name="Nat. Commun.">
        <title>Genetic determinants of endophytism in the Arabidopsis root mycobiome.</title>
        <authorList>
            <person name="Mesny F."/>
            <person name="Miyauchi S."/>
            <person name="Thiergart T."/>
            <person name="Pickel B."/>
            <person name="Atanasova L."/>
            <person name="Karlsson M."/>
            <person name="Huettel B."/>
            <person name="Barry K.W."/>
            <person name="Haridas S."/>
            <person name="Chen C."/>
            <person name="Bauer D."/>
            <person name="Andreopoulos W."/>
            <person name="Pangilinan J."/>
            <person name="LaButti K."/>
            <person name="Riley R."/>
            <person name="Lipzen A."/>
            <person name="Clum A."/>
            <person name="Drula E."/>
            <person name="Henrissat B."/>
            <person name="Kohler A."/>
            <person name="Grigoriev I.V."/>
            <person name="Martin F.M."/>
            <person name="Hacquard S."/>
        </authorList>
    </citation>
    <scope>NUCLEOTIDE SEQUENCE</scope>
    <source>
        <strain evidence="3">MPI-CAGE-AT-0021</strain>
    </source>
</reference>
<feature type="compositionally biased region" description="Polar residues" evidence="1">
    <location>
        <begin position="548"/>
        <end position="564"/>
    </location>
</feature>
<name>A0A9P9ES49_9HYPO</name>
<feature type="compositionally biased region" description="Polar residues" evidence="1">
    <location>
        <begin position="264"/>
        <end position="284"/>
    </location>
</feature>
<feature type="compositionally biased region" description="Polar residues" evidence="1">
    <location>
        <begin position="572"/>
        <end position="587"/>
    </location>
</feature>
<evidence type="ECO:0000259" key="2">
    <source>
        <dbReference type="Pfam" id="PF17111"/>
    </source>
</evidence>
<dbReference type="Pfam" id="PF17111">
    <property type="entry name" value="PigL_N"/>
    <property type="match status" value="1"/>
</dbReference>
<dbReference type="OrthoDB" id="2963168at2759"/>
<dbReference type="Gene3D" id="3.90.640.10">
    <property type="entry name" value="Actin, Chain A, domain 4"/>
    <property type="match status" value="1"/>
</dbReference>
<dbReference type="PANTHER" id="PTHR14187:SF79">
    <property type="entry name" value="HSP70 FAMILY PROTEIN (AFU_ORTHOLOGUE AFUA_1G15200)"/>
    <property type="match status" value="1"/>
</dbReference>
<dbReference type="EMBL" id="JAGMUU010000011">
    <property type="protein sequence ID" value="KAH7142907.1"/>
    <property type="molecule type" value="Genomic_DNA"/>
</dbReference>
<dbReference type="AlphaFoldDB" id="A0A9P9ES49"/>
<dbReference type="CDD" id="cd10170">
    <property type="entry name" value="ASKHA_NBD_HSP70"/>
    <property type="match status" value="1"/>
</dbReference>
<sequence length="1159" mass="127507">MDPLSIAAGAAGLAAGCATISRALYTWVSDTVDVDVNVSALCDEVSTLSRVLESISKASVQVPSALVAEIDPDNGLWSSVSDTLENIRSTINKLNQLLADVHKTSSVFSRGFLRKPTKHIKFSVRSKDISTYNDRIKSYNAAMASALQMINVCLLIHSNSSQDSVFKVLSGLKSQVRRVEFALQGRTALGAGPPDAREEEERVSRSLRQFARVADNFHSSASTIMRDGARSTVWGGSILGDALTEDQFSNIERWIPPPVAESPQAPTQQSDWSSTTAIEGTLQSDSEDDIDKDLTKRLEELAMESQRKGDYERAQSFYQRAIDRGQLDRRHPHDLSNLRLSLAYACMHQEKWASAQEIVAPMAFERNLNDIRVYHSMHALALFHLKKSDFDTAHRFCKRALWGKRKVLGKTHATCWDSLALLASICASRNDVAEAEAHRSFIPPNVQVTVDPNSLAYLQRSLQEGQSDLVPTRQGAKAEPAEATAPSPAETSLAEYSTPIQSPLPPEVASSQAPHPLREPLRSPQSPERPARPRQFSPKSPSQPLPIQHQSQNLAQYTPPSDQSPGVYLPVSTPQQASTSPTVFQPAASQPKASLIVGVCYRATQTMVSFGVARYGEVKEDIITEWPGAGNVSKTAVPTVLYYDQDQRIVGWGLDTADALAPTGYPKPGVQKVEWFMLRLMVEGNTHFDQASLPPLPLTKDAIQVSADYLLKLRHAIARSLQKTLGDFEEEAIRWCFTVPGIWNDAGKSALRTAIQRAGYLRDESDGRLLLVAEPMGTALYCERSGLVNLKQHDALIIVDCGEGTVDLIAYEVIGENPFAVTECTAGSGDSCGSNALNRNFSNLARATVKKMRLPEGSKTAGRVYAKAIMDFANRIKADFRNNGQKWAVDVGIEAEFPDAGIEEGYLVYTNDEIRSCFDPVMERIVELVKNQIVAVGAQNRILQNIILTGEFASSDYLLQTIRMQLPNQFKNNLVRPMDVWTAAVKGATIAGLRHTSSSTLSIRSLFVTKAMGLPRDGSQPVPRSHSLYGHTQGTQSIVDQGQHIFDGQVVEVAMAKFYQAGWAGLESLVFADHIFVADGPCPTVLRRHNSTIIATVTTDLSNRHPDSCFRKFYGPNGPYYFIEYTLEFVFRQREMEVQSVFQGLKLGGVTRLASVLFS</sequence>
<keyword evidence="4" id="KW-1185">Reference proteome</keyword>
<proteinExistence type="predicted"/>
<dbReference type="InterPro" id="IPR043129">
    <property type="entry name" value="ATPase_NBD"/>
</dbReference>
<dbReference type="Gene3D" id="1.25.40.10">
    <property type="entry name" value="Tetratricopeptide repeat domain"/>
    <property type="match status" value="1"/>
</dbReference>
<dbReference type="Proteomes" id="UP000717696">
    <property type="component" value="Unassembled WGS sequence"/>
</dbReference>
<feature type="compositionally biased region" description="Low complexity" evidence="1">
    <location>
        <begin position="481"/>
        <end position="492"/>
    </location>
</feature>
<organism evidence="3 4">
    <name type="scientific">Dactylonectria estremocensis</name>
    <dbReference type="NCBI Taxonomy" id="1079267"/>
    <lineage>
        <taxon>Eukaryota</taxon>
        <taxon>Fungi</taxon>
        <taxon>Dikarya</taxon>
        <taxon>Ascomycota</taxon>
        <taxon>Pezizomycotina</taxon>
        <taxon>Sordariomycetes</taxon>
        <taxon>Hypocreomycetidae</taxon>
        <taxon>Hypocreales</taxon>
        <taxon>Nectriaceae</taxon>
        <taxon>Dactylonectria</taxon>
    </lineage>
</organism>
<accession>A0A9P9ES49</accession>
<evidence type="ECO:0000313" key="3">
    <source>
        <dbReference type="EMBL" id="KAH7142907.1"/>
    </source>
</evidence>
<evidence type="ECO:0000256" key="1">
    <source>
        <dbReference type="SAM" id="MobiDB-lite"/>
    </source>
</evidence>
<dbReference type="SUPFAM" id="SSF48452">
    <property type="entry name" value="TPR-like"/>
    <property type="match status" value="1"/>
</dbReference>
<dbReference type="InterPro" id="IPR031348">
    <property type="entry name" value="PigL_N"/>
</dbReference>
<evidence type="ECO:0000313" key="4">
    <source>
        <dbReference type="Proteomes" id="UP000717696"/>
    </source>
</evidence>
<dbReference type="InterPro" id="IPR011990">
    <property type="entry name" value="TPR-like_helical_dom_sf"/>
</dbReference>
<feature type="domain" description="Azaphilone pigments biosynthesis cluster protein L N-terminal" evidence="2">
    <location>
        <begin position="1"/>
        <end position="152"/>
    </location>
</feature>
<comment type="caution">
    <text evidence="3">The sequence shown here is derived from an EMBL/GenBank/DDBJ whole genome shotgun (WGS) entry which is preliminary data.</text>
</comment>
<feature type="region of interest" description="Disordered" evidence="1">
    <location>
        <begin position="466"/>
        <end position="587"/>
    </location>
</feature>
<dbReference type="SUPFAM" id="SSF53067">
    <property type="entry name" value="Actin-like ATPase domain"/>
    <property type="match status" value="2"/>
</dbReference>
<dbReference type="Gene3D" id="3.30.420.40">
    <property type="match status" value="2"/>
</dbReference>